<comment type="caution">
    <text evidence="1">The sequence shown here is derived from an EMBL/GenBank/DDBJ whole genome shotgun (WGS) entry which is preliminary data.</text>
</comment>
<dbReference type="OrthoDB" id="9811332at2"/>
<gene>
    <name evidence="1" type="ORF">C7I55_05425</name>
</gene>
<accession>A0A2P7QWE0</accession>
<evidence type="ECO:0000313" key="2">
    <source>
        <dbReference type="Proteomes" id="UP000241167"/>
    </source>
</evidence>
<dbReference type="Pfam" id="PF05711">
    <property type="entry name" value="TylF"/>
    <property type="match status" value="1"/>
</dbReference>
<dbReference type="AlphaFoldDB" id="A0A2P7QWE0"/>
<dbReference type="GO" id="GO:0016740">
    <property type="term" value="F:transferase activity"/>
    <property type="evidence" value="ECO:0007669"/>
    <property type="project" value="UniProtKB-KW"/>
</dbReference>
<dbReference type="Proteomes" id="UP000241167">
    <property type="component" value="Unassembled WGS sequence"/>
</dbReference>
<dbReference type="InterPro" id="IPR029063">
    <property type="entry name" value="SAM-dependent_MTases_sf"/>
</dbReference>
<organism evidence="1 2">
    <name type="scientific">Allosphingosinicella deserti</name>
    <dbReference type="NCBI Taxonomy" id="2116704"/>
    <lineage>
        <taxon>Bacteria</taxon>
        <taxon>Pseudomonadati</taxon>
        <taxon>Pseudomonadota</taxon>
        <taxon>Alphaproteobacteria</taxon>
        <taxon>Sphingomonadales</taxon>
        <taxon>Sphingomonadaceae</taxon>
        <taxon>Allosphingosinicella</taxon>
    </lineage>
</organism>
<dbReference type="SUPFAM" id="SSF53335">
    <property type="entry name" value="S-adenosyl-L-methionine-dependent methyltransferases"/>
    <property type="match status" value="1"/>
</dbReference>
<dbReference type="PANTHER" id="PTHR40036:SF1">
    <property type="entry name" value="MACROCIN O-METHYLTRANSFERASE"/>
    <property type="match status" value="1"/>
</dbReference>
<evidence type="ECO:0000313" key="1">
    <source>
        <dbReference type="EMBL" id="PSJ42270.1"/>
    </source>
</evidence>
<dbReference type="PANTHER" id="PTHR40036">
    <property type="entry name" value="MACROCIN O-METHYLTRANSFERASE"/>
    <property type="match status" value="1"/>
</dbReference>
<reference evidence="1 2" key="1">
    <citation type="submission" date="2018-03" db="EMBL/GenBank/DDBJ databases">
        <title>The draft genome of Sphingosinicella sp. GL-C-18.</title>
        <authorList>
            <person name="Liu L."/>
            <person name="Li L."/>
            <person name="Liang L."/>
            <person name="Zhang X."/>
            <person name="Wang T."/>
        </authorList>
    </citation>
    <scope>NUCLEOTIDE SEQUENCE [LARGE SCALE GENOMIC DNA]</scope>
    <source>
        <strain evidence="1 2">GL-C-18</strain>
    </source>
</reference>
<protein>
    <submittedName>
        <fullName evidence="1">Crotonobetainyl-CoA--carnitine CoA-transferase</fullName>
    </submittedName>
</protein>
<dbReference type="EMBL" id="PXYI01000002">
    <property type="protein sequence ID" value="PSJ42270.1"/>
    <property type="molecule type" value="Genomic_DNA"/>
</dbReference>
<dbReference type="Gene3D" id="3.40.50.150">
    <property type="entry name" value="Vaccinia Virus protein VP39"/>
    <property type="match status" value="1"/>
</dbReference>
<dbReference type="InterPro" id="IPR008884">
    <property type="entry name" value="TylF_MeTrfase"/>
</dbReference>
<keyword evidence="1" id="KW-0808">Transferase</keyword>
<proteinExistence type="predicted"/>
<name>A0A2P7QWE0_9SPHN</name>
<sequence>MNAKREITGRTEAEEGLVDELQSTYADLLPKFGQSWNGHTLVALTRQTLSRALYYDQLYRKIVGVPGVICEFGVQWGATLALLTNLRGIYEPYNYRRSIVGFDTFAGFPSVDPVNDGAHLNEGDYRVEEGHEQVLERLLTLHEANAPISHIRKFELVKGDASETVHKWLDDNKHAIISMAIFDMDIYKPTKDVLEAIMPRLTKGSVLVFDELNVLPFPGETIAVQEVLGLNNLRLQHFPHQPNCAWAVFE</sequence>
<keyword evidence="2" id="KW-1185">Reference proteome</keyword>